<feature type="region of interest" description="Disordered" evidence="1">
    <location>
        <begin position="238"/>
        <end position="272"/>
    </location>
</feature>
<evidence type="ECO:0000313" key="3">
    <source>
        <dbReference type="EMBL" id="TPX34764.1"/>
    </source>
</evidence>
<name>A0A507C9W1_9FUNG</name>
<evidence type="ECO:0000259" key="2">
    <source>
        <dbReference type="SMART" id="SM01083"/>
    </source>
</evidence>
<reference evidence="3 4" key="1">
    <citation type="journal article" date="2019" name="Sci. Rep.">
        <title>Comparative genomics of chytrid fungi reveal insights into the obligate biotrophic and pathogenic lifestyle of Synchytrium endobioticum.</title>
        <authorList>
            <person name="van de Vossenberg B.T.L.H."/>
            <person name="Warris S."/>
            <person name="Nguyen H.D.T."/>
            <person name="van Gent-Pelzer M.P.E."/>
            <person name="Joly D.L."/>
            <person name="van de Geest H.C."/>
            <person name="Bonants P.J.M."/>
            <person name="Smith D.S."/>
            <person name="Levesque C.A."/>
            <person name="van der Lee T.A.J."/>
        </authorList>
    </citation>
    <scope>NUCLEOTIDE SEQUENCE [LARGE SCALE GENOMIC DNA]</scope>
    <source>
        <strain evidence="3 4">MB42</strain>
    </source>
</reference>
<sequence>MNILKHKSWHVYNKQNIERVRQDERRAAEEQERRDAKAQFAEQERRIASLRSQKHARLPDIDDAVEASERPSKASKLERFSLFDEPPNAGTNPEYEDDKRKEKEKLERQYTMYLGQDRAGPPQLPWYMRSKEETKRDDSNSHKVNNETNKKDLLRLKREDPMAGHISNHKPQSSETSKRKALPIPTSSSPAFDIQKLREQRLKREASERHKTNVLINSGKPPDEIIKHKEDDRFYHSQFNPDFVRKPATGGGRRSGEVGDRNRHNVVLRSCG</sequence>
<evidence type="ECO:0000313" key="4">
    <source>
        <dbReference type="Proteomes" id="UP000317494"/>
    </source>
</evidence>
<feature type="compositionally biased region" description="Basic and acidic residues" evidence="1">
    <location>
        <begin position="254"/>
        <end position="263"/>
    </location>
</feature>
<dbReference type="SMART" id="SM01083">
    <property type="entry name" value="Cir_N"/>
    <property type="match status" value="1"/>
</dbReference>
<dbReference type="AlphaFoldDB" id="A0A507C9W1"/>
<feature type="compositionally biased region" description="Basic and acidic residues" evidence="1">
    <location>
        <begin position="130"/>
        <end position="162"/>
    </location>
</feature>
<keyword evidence="4" id="KW-1185">Reference proteome</keyword>
<feature type="region of interest" description="Disordered" evidence="1">
    <location>
        <begin position="23"/>
        <end position="106"/>
    </location>
</feature>
<comment type="caution">
    <text evidence="3">The sequence shown here is derived from an EMBL/GenBank/DDBJ whole genome shotgun (WGS) entry which is preliminary data.</text>
</comment>
<evidence type="ECO:0000256" key="1">
    <source>
        <dbReference type="SAM" id="MobiDB-lite"/>
    </source>
</evidence>
<organism evidence="3 4">
    <name type="scientific">Synchytrium endobioticum</name>
    <dbReference type="NCBI Taxonomy" id="286115"/>
    <lineage>
        <taxon>Eukaryota</taxon>
        <taxon>Fungi</taxon>
        <taxon>Fungi incertae sedis</taxon>
        <taxon>Chytridiomycota</taxon>
        <taxon>Chytridiomycota incertae sedis</taxon>
        <taxon>Chytridiomycetes</taxon>
        <taxon>Synchytriales</taxon>
        <taxon>Synchytriaceae</taxon>
        <taxon>Synchytrium</taxon>
    </lineage>
</organism>
<dbReference type="VEuPathDB" id="FungiDB:SeMB42_g07286"/>
<gene>
    <name evidence="3" type="ORF">SeMB42_g07286</name>
</gene>
<feature type="compositionally biased region" description="Basic and acidic residues" evidence="1">
    <location>
        <begin position="23"/>
        <end position="47"/>
    </location>
</feature>
<dbReference type="Proteomes" id="UP000317494">
    <property type="component" value="Unassembled WGS sequence"/>
</dbReference>
<dbReference type="PANTHER" id="PTHR22093">
    <property type="entry name" value="LEUKOCYTE RECEPTOR CLUSTER LRC MEMBER 1"/>
    <property type="match status" value="1"/>
</dbReference>
<protein>
    <recommendedName>
        <fullName evidence="2">CBF1-interacting co-repressor CIR N-terminal domain-containing protein</fullName>
    </recommendedName>
</protein>
<dbReference type="EMBL" id="QEAN01000492">
    <property type="protein sequence ID" value="TPX34764.1"/>
    <property type="molecule type" value="Genomic_DNA"/>
</dbReference>
<dbReference type="Pfam" id="PF10197">
    <property type="entry name" value="Cir_N"/>
    <property type="match status" value="1"/>
</dbReference>
<dbReference type="InterPro" id="IPR039875">
    <property type="entry name" value="LENG1-like"/>
</dbReference>
<feature type="compositionally biased region" description="Basic and acidic residues" evidence="1">
    <location>
        <begin position="195"/>
        <end position="211"/>
    </location>
</feature>
<feature type="domain" description="CBF1-interacting co-repressor CIR N-terminal" evidence="2">
    <location>
        <begin position="8"/>
        <end position="44"/>
    </location>
</feature>
<dbReference type="STRING" id="286115.A0A507C9W1"/>
<dbReference type="InterPro" id="IPR019339">
    <property type="entry name" value="CIR_N_dom"/>
</dbReference>
<proteinExistence type="predicted"/>
<feature type="compositionally biased region" description="Basic and acidic residues" evidence="1">
    <location>
        <begin position="67"/>
        <end position="82"/>
    </location>
</feature>
<feature type="region of interest" description="Disordered" evidence="1">
    <location>
        <begin position="130"/>
        <end position="225"/>
    </location>
</feature>
<dbReference type="PANTHER" id="PTHR22093:SF0">
    <property type="entry name" value="LEUKOCYTE RECEPTOR CLUSTER MEMBER 1"/>
    <property type="match status" value="1"/>
</dbReference>
<accession>A0A507C9W1</accession>
<feature type="compositionally biased region" description="Basic and acidic residues" evidence="1">
    <location>
        <begin position="97"/>
        <end position="106"/>
    </location>
</feature>